<dbReference type="InterPro" id="IPR000432">
    <property type="entry name" value="DNA_mismatch_repair_MutS_C"/>
</dbReference>
<keyword evidence="3" id="KW-0238">DNA-binding</keyword>
<dbReference type="Proteomes" id="UP000190229">
    <property type="component" value="Unassembled WGS sequence"/>
</dbReference>
<evidence type="ECO:0000259" key="4">
    <source>
        <dbReference type="SMART" id="SM00534"/>
    </source>
</evidence>
<accession>A0A1V4EV21</accession>
<evidence type="ECO:0000256" key="1">
    <source>
        <dbReference type="ARBA" id="ARBA00022741"/>
    </source>
</evidence>
<dbReference type="SUPFAM" id="SSF52540">
    <property type="entry name" value="P-loop containing nucleoside triphosphate hydrolases"/>
    <property type="match status" value="1"/>
</dbReference>
<dbReference type="InterPro" id="IPR027417">
    <property type="entry name" value="P-loop_NTPase"/>
</dbReference>
<keyword evidence="1" id="KW-0547">Nucleotide-binding</keyword>
<dbReference type="AlphaFoldDB" id="A0A1V4EV21"/>
<comment type="caution">
    <text evidence="5">The sequence shown here is derived from an EMBL/GenBank/DDBJ whole genome shotgun (WGS) entry which is preliminary data.</text>
</comment>
<evidence type="ECO:0000256" key="2">
    <source>
        <dbReference type="ARBA" id="ARBA00022840"/>
    </source>
</evidence>
<dbReference type="GO" id="GO:0006298">
    <property type="term" value="P:mismatch repair"/>
    <property type="evidence" value="ECO:0007669"/>
    <property type="project" value="InterPro"/>
</dbReference>
<name>A0A1V4EV21_9BACL</name>
<evidence type="ECO:0000256" key="3">
    <source>
        <dbReference type="ARBA" id="ARBA00023125"/>
    </source>
</evidence>
<reference evidence="5 6" key="1">
    <citation type="submission" date="2017-02" db="EMBL/GenBank/DDBJ databases">
        <title>Draft genome of Acidibacillus ferrooxidans Huett2.</title>
        <authorList>
            <person name="Schopf S."/>
        </authorList>
    </citation>
    <scope>NUCLEOTIDE SEQUENCE [LARGE SCALE GENOMIC DNA]</scope>
    <source>
        <strain evidence="5 6">Huett2</strain>
    </source>
</reference>
<keyword evidence="6" id="KW-1185">Reference proteome</keyword>
<keyword evidence="2" id="KW-0067">ATP-binding</keyword>
<dbReference type="InterPro" id="IPR045076">
    <property type="entry name" value="MutS"/>
</dbReference>
<dbReference type="Gene3D" id="3.40.50.300">
    <property type="entry name" value="P-loop containing nucleotide triphosphate hydrolases"/>
    <property type="match status" value="1"/>
</dbReference>
<evidence type="ECO:0000313" key="5">
    <source>
        <dbReference type="EMBL" id="OPG16776.1"/>
    </source>
</evidence>
<feature type="domain" description="DNA mismatch repair proteins mutS family" evidence="4">
    <location>
        <begin position="337"/>
        <end position="527"/>
    </location>
</feature>
<proteinExistence type="predicted"/>
<dbReference type="GO" id="GO:0140664">
    <property type="term" value="F:ATP-dependent DNA damage sensor activity"/>
    <property type="evidence" value="ECO:0007669"/>
    <property type="project" value="InterPro"/>
</dbReference>
<dbReference type="GO" id="GO:0005524">
    <property type="term" value="F:ATP binding"/>
    <property type="evidence" value="ECO:0007669"/>
    <property type="project" value="UniProtKB-KW"/>
</dbReference>
<protein>
    <recommendedName>
        <fullName evidence="4">DNA mismatch repair proteins mutS family domain-containing protein</fullName>
    </recommendedName>
</protein>
<gene>
    <name evidence="5" type="ORF">B2M26_05305</name>
</gene>
<dbReference type="PANTHER" id="PTHR11361">
    <property type="entry name" value="DNA MISMATCH REPAIR PROTEIN MUTS FAMILY MEMBER"/>
    <property type="match status" value="1"/>
</dbReference>
<dbReference type="EMBL" id="MWPS01000014">
    <property type="protein sequence ID" value="OPG16776.1"/>
    <property type="molecule type" value="Genomic_DNA"/>
</dbReference>
<sequence length="552" mass="60422">MSLWSTRWRWMRVRFTTAETDAYVAWGTLQTLFPTRTACGATYRSARGPFSLGDEEAWRCDQADARALDAAFSYSSPERASLYERLAELLDLFPDTEAACAAVAQGRTLSEAQLATLHRAIHLAIALDAALAQASLRFSWWDSAAAPPFIQLVGGEPAFCLDALDATLRAASDASARARLALDQGKRNVSRALHEAYGRAMRRDGTLIAPLHDAREAEMLRDPRLRLRLTTREERVYDVVEDAALTRATAQRDACEGVVRRLRAEVLARVSATLAKDSQTLDALMVQIGRLDDLFGRVAARQRAGFVWSELGDAPELYAGRPPFYAAFQPVDIALKTRVTLLTGMNMGGKSAALRTLLSAQLLHQWGAPVYASAYRAPLYKALRYIGGDQQALDAGISTFAAEVLAIKEALAEEDVFLCLDEVGRATNPQEGEALLFAILQKRQTARSGVTFAVTHFSRRLPGATHLTVRGISKEALAMCHTPEDLKTHMDYRLTKATGTELRQGIAVAAWLGLPAALVAEASRFMRGDGQSEDVEGMQGADCEDVACRRED</sequence>
<organism evidence="5 6">
    <name type="scientific">Ferroacidibacillus organovorans</name>
    <dbReference type="NCBI Taxonomy" id="1765683"/>
    <lineage>
        <taxon>Bacteria</taxon>
        <taxon>Bacillati</taxon>
        <taxon>Bacillota</taxon>
        <taxon>Bacilli</taxon>
        <taxon>Bacillales</taxon>
        <taxon>Alicyclobacillaceae</taxon>
        <taxon>Ferroacidibacillus</taxon>
    </lineage>
</organism>
<evidence type="ECO:0000313" key="6">
    <source>
        <dbReference type="Proteomes" id="UP000190229"/>
    </source>
</evidence>
<dbReference type="Pfam" id="PF00488">
    <property type="entry name" value="MutS_V"/>
    <property type="match status" value="1"/>
</dbReference>
<dbReference type="SMART" id="SM00534">
    <property type="entry name" value="MUTSac"/>
    <property type="match status" value="1"/>
</dbReference>
<dbReference type="GO" id="GO:0030983">
    <property type="term" value="F:mismatched DNA binding"/>
    <property type="evidence" value="ECO:0007669"/>
    <property type="project" value="InterPro"/>
</dbReference>
<dbReference type="PANTHER" id="PTHR11361:SF34">
    <property type="entry name" value="DNA MISMATCH REPAIR PROTEIN MSH1, MITOCHONDRIAL"/>
    <property type="match status" value="1"/>
</dbReference>